<accession>A0A8S5LCL9</accession>
<organism evidence="1">
    <name type="scientific">Myoviridae sp. ct35n35</name>
    <dbReference type="NCBI Taxonomy" id="2823534"/>
    <lineage>
        <taxon>Viruses</taxon>
        <taxon>Duplodnaviria</taxon>
        <taxon>Heunggongvirae</taxon>
        <taxon>Uroviricota</taxon>
        <taxon>Caudoviricetes</taxon>
    </lineage>
</organism>
<dbReference type="EMBL" id="BK014683">
    <property type="protein sequence ID" value="DAD67698.1"/>
    <property type="molecule type" value="Genomic_DNA"/>
</dbReference>
<sequence length="146" mass="17026">MNKENYPTWLVSPDIAKELKEIGFDTPCYCYIALAISGKGYQCIEIGDRLHNEVYNSIELKDIKRINYNKQKGCISLPSWTEALAWFREKGYYGNLEATSKGTSAYIFYPELDNGEFWEFAYKESYEEARELLLLKLIDLYKTANQ</sequence>
<proteinExistence type="predicted"/>
<name>A0A8S5LCL9_9CAUD</name>
<protein>
    <submittedName>
        <fullName evidence="1">Uncharacterized protein</fullName>
    </submittedName>
</protein>
<evidence type="ECO:0000313" key="1">
    <source>
        <dbReference type="EMBL" id="DAD67698.1"/>
    </source>
</evidence>
<reference evidence="1" key="1">
    <citation type="journal article" date="2021" name="Proc. Natl. Acad. Sci. U.S.A.">
        <title>A Catalog of Tens of Thousands of Viruses from Human Metagenomes Reveals Hidden Associations with Chronic Diseases.</title>
        <authorList>
            <person name="Tisza M.J."/>
            <person name="Buck C.B."/>
        </authorList>
    </citation>
    <scope>NUCLEOTIDE SEQUENCE</scope>
    <source>
        <strain evidence="1">Ct35n35</strain>
    </source>
</reference>